<comment type="caution">
    <text evidence="1">The sequence shown here is derived from an EMBL/GenBank/DDBJ whole genome shotgun (WGS) entry which is preliminary data.</text>
</comment>
<organism evidence="1 2">
    <name type="scientific">Salinisphaera hydrothermalis (strain C41B8)</name>
    <dbReference type="NCBI Taxonomy" id="1304275"/>
    <lineage>
        <taxon>Bacteria</taxon>
        <taxon>Pseudomonadati</taxon>
        <taxon>Pseudomonadota</taxon>
        <taxon>Gammaproteobacteria</taxon>
        <taxon>Salinisphaerales</taxon>
        <taxon>Salinisphaeraceae</taxon>
        <taxon>Salinisphaera</taxon>
    </lineage>
</organism>
<protein>
    <submittedName>
        <fullName evidence="1">Uncharacterized protein</fullName>
    </submittedName>
</protein>
<sequence>MAVLVFVLLLGLAAALAWLVRRGAGLERRLSRAESDLRRLRAFQVEAAVLETARGRFRRRQRGVEQAVDSGTRSVEQAHRSLAGRFGWPAGEDLYRRLRGVNRTIGRGVSGLFAPATASRRRESLRDWSAGRRDTSNHDED</sequence>
<evidence type="ECO:0000313" key="2">
    <source>
        <dbReference type="Proteomes" id="UP000028302"/>
    </source>
</evidence>
<dbReference type="EMBL" id="APNK01000007">
    <property type="protein sequence ID" value="KEZ78059.1"/>
    <property type="molecule type" value="Genomic_DNA"/>
</dbReference>
<reference evidence="1 2" key="1">
    <citation type="submission" date="2013-03" db="EMBL/GenBank/DDBJ databases">
        <title>Salinisphaera hydrothermalis C41B8 Genome Sequencing.</title>
        <authorList>
            <person name="Li C."/>
            <person name="Lai Q."/>
            <person name="Shao Z."/>
        </authorList>
    </citation>
    <scope>NUCLEOTIDE SEQUENCE [LARGE SCALE GENOMIC DNA]</scope>
    <source>
        <strain evidence="1 2">C41B8</strain>
    </source>
</reference>
<proteinExistence type="predicted"/>
<gene>
    <name evidence="1" type="ORF">C41B8_07182</name>
</gene>
<evidence type="ECO:0000313" key="1">
    <source>
        <dbReference type="EMBL" id="KEZ78059.1"/>
    </source>
</evidence>
<dbReference type="STRING" id="1304275.C41B8_07182"/>
<accession>A0A084IMX5</accession>
<name>A0A084IMX5_SALHC</name>
<dbReference type="AlphaFoldDB" id="A0A084IMX5"/>
<dbReference type="OrthoDB" id="9956804at2"/>
<keyword evidence="2" id="KW-1185">Reference proteome</keyword>
<dbReference type="Proteomes" id="UP000028302">
    <property type="component" value="Unassembled WGS sequence"/>
</dbReference>
<dbReference type="RefSeq" id="WP_037336020.1">
    <property type="nucleotide sequence ID" value="NZ_APNK01000007.1"/>
</dbReference>